<feature type="transmembrane region" description="Helical" evidence="2">
    <location>
        <begin position="1836"/>
        <end position="1860"/>
    </location>
</feature>
<dbReference type="Proteomes" id="UP000241890">
    <property type="component" value="Unassembled WGS sequence"/>
</dbReference>
<evidence type="ECO:0000256" key="3">
    <source>
        <dbReference type="SAM" id="SignalP"/>
    </source>
</evidence>
<comment type="caution">
    <text evidence="4">The sequence shown here is derived from an EMBL/GenBank/DDBJ whole genome shotgun (WGS) entry which is preliminary data.</text>
</comment>
<feature type="compositionally biased region" description="Low complexity" evidence="1">
    <location>
        <begin position="878"/>
        <end position="887"/>
    </location>
</feature>
<feature type="compositionally biased region" description="Pro residues" evidence="1">
    <location>
        <begin position="736"/>
        <end position="751"/>
    </location>
</feature>
<sequence>MRRRYAALARSVALAVALAVTALAVADGAPAPAGSLCQCHNTDKETEKGLENLACSNSSHANACRVDGDYAIRCKHLAASCSCACSTDLDLEFSETFSLTCDSVAASRCLLGWKARGNVTMYPGSLIQASTVWLRAKGRLDVMANSAINTTGLGLAFRSHARQTMTGCGGSNGGRGGLPSCSHPPDLTSPLLGDPIAPWKRWADFEGDETLPRAPSDEGYGFGGSVLSLDGISISHAPQAGRGGGRVYLESDNRITIAGVVLADGLAAQTGCLVDCGSGAGGTIVVNATDFVGSGTVNAADSSYGSFRSALSATGGNAHRDSAGAGGGGRIAIVSMKSIRRENFDIRAFGGLAVSSSNIPPSISTARFESLAAGALGRTGSSDPAPLSLSSLQRYKSLVAEAPASEHDMSAAEQWNSAFVSAALQDTSNCRGGAAGTITTLTFLENIKAFDASVQISNCPASGQCTAPDFALSSTPFLYPISGSSTIYLRTFPVYFTALQINKYAQVNASSLRFDKLPDANGDVDRSETGILMNAGRLLSVAYLQTSSLQLNSGSSFRAVSGAEVEITSGDLGLDSSSSFLFTGPIRVDVAGVFELDGTLQSQDGALGLSELSAATPVVTGLTSYFRGYASSIKFHKGSSVISDRIALLSNSSIVLSGKLRATYIPACAQIETRKICKDFSQGKLSLATSASRRDVLRSADVFYSNYSLAILVMKEVVPSNGPTSLNDSQQAMAAPAPPAPPAPTPKPLPPGSKNVTIINNIIVDLPAEITARSMLICGPTIHVQGRVSGNGQGCLADSGPGAGCTSSASAGGGGGHGGIGGPGVGCSAPGRTYDSEDFPILSGSGGGSGLSGIGGGSGGGVIMIGATMALRLEGEVSSDGSSGSGQDSKRRSAGGGGSGGSIRIDSPSICALDSSPGRITARGGYGGAGGGGGGGGGRVAINFADEFSGGELYFGPPPAPAHQEAGKASPTAAAITTKTSTTTTTKVTDPAGSWDTSCTHFGNFSIQVNVDGGLQGGEAPSLLDIDSSDESTSSQLSYRSRSGFEGTVSSPMCSLGHGGTWCALCPYGFYKDVEGPEPCQRCEHKSCIVLKTCEWLAEGSSHSDCPVLCNVGYVLPNCVTPLENLIDSMGGIVVFAIVLASLGLTLVIVFTCVCTRVEWCPGYYANMAKMLQKREQSRRGLMQHRREMGFEGLAEDGSPLEGSLLHGDEEEGGGGDNGIFVPLSRASSHLHSRSPTLRAGSNPGSLRPQAALVESDVRSHLKRIYFSGNNSTSMPWEFPVRLPPELSEAGWFDADAFAEMASEVNKLARHSTPTWFIALVLRILCYPLGYLYMKKQRQVRATKLQAFFEEYDHKCILNARARALMNSFKFGSDAKFTLGYVDVLASKPLNAAARQKRLPMLLFLAGDGSYWAPFGVDLSDVLVLAVPQIVELRSFIDEPWFQLLDELNSALRKVDTQSIGASSQPALRALGRYNADPDKLGGLRVRLGLFGTPNSARDEKSVRDRRLALLLSLDEEMAQQSFRVHARSQRRETGDSQQPGLSLRHLGDHLTDDQLSEAAHQDSGNHAEDRSTTTAPPPAKILSEQQSQIGTPGGGSYLGAMMTSEDYRAAQAAVEEFEKLERQQLEQSRLEHLASGDNASSHDGVPGSAPPTPPSQATPPLAKNQQLSGGSERIGGGASTADIGSVLESPGKPPGHHRDVDRISVASARSREDTHADLEAIADYGRSSQRDHFGRSYTQDTSSIAAESGIPWEANDLLEAARHPDARHNEYERREVLPAPGEILTRKHPEDSDLDDEEDFECMPCNMHVQHVLPTLRHRLGILQNRRPRRRNHQYFFRSFLSTLLLADALCTFFLLTTFSCVGRVHGSCNRLPLALTLSIYPLALVVAPLCGLTFVVFPLSGMGRHYAVWNALALINTFVAAALAISYRDMVSFEAGMLAALLLAIKLMQSRVVDFYIALIETDSSFRK</sequence>
<keyword evidence="3" id="KW-0732">Signal</keyword>
<keyword evidence="2" id="KW-0472">Membrane</keyword>
<feature type="compositionally biased region" description="Basic and acidic residues" evidence="1">
    <location>
        <begin position="1560"/>
        <end position="1572"/>
    </location>
</feature>
<feature type="signal peptide" evidence="3">
    <location>
        <begin position="1"/>
        <end position="28"/>
    </location>
</feature>
<feature type="region of interest" description="Disordered" evidence="1">
    <location>
        <begin position="722"/>
        <end position="752"/>
    </location>
</feature>
<feature type="region of interest" description="Disordered" evidence="1">
    <location>
        <begin position="1635"/>
        <end position="1700"/>
    </location>
</feature>
<keyword evidence="5" id="KW-1185">Reference proteome</keyword>
<evidence type="ECO:0000313" key="5">
    <source>
        <dbReference type="Proteomes" id="UP000241890"/>
    </source>
</evidence>
<dbReference type="EMBL" id="BEYU01000205">
    <property type="protein sequence ID" value="GBG34633.1"/>
    <property type="molecule type" value="Genomic_DNA"/>
</dbReference>
<dbReference type="OrthoDB" id="122018at2759"/>
<keyword evidence="2" id="KW-1133">Transmembrane helix</keyword>
<evidence type="ECO:0000256" key="2">
    <source>
        <dbReference type="SAM" id="Phobius"/>
    </source>
</evidence>
<proteinExistence type="predicted"/>
<accession>A0A2R5H0P7</accession>
<dbReference type="InParanoid" id="A0A2R5H0P7"/>
<feature type="chain" id="PRO_5015306039" description="TNFR-Cys domain-containing protein" evidence="3">
    <location>
        <begin position="29"/>
        <end position="1970"/>
    </location>
</feature>
<feature type="transmembrane region" description="Helical" evidence="2">
    <location>
        <begin position="1908"/>
        <end position="1927"/>
    </location>
</feature>
<evidence type="ECO:0000256" key="1">
    <source>
        <dbReference type="SAM" id="MobiDB-lite"/>
    </source>
</evidence>
<feature type="region of interest" description="Disordered" evidence="1">
    <location>
        <begin position="876"/>
        <end position="916"/>
    </location>
</feature>
<evidence type="ECO:0008006" key="6">
    <source>
        <dbReference type="Google" id="ProtNLM"/>
    </source>
</evidence>
<feature type="region of interest" description="Disordered" evidence="1">
    <location>
        <begin position="1523"/>
        <end position="1601"/>
    </location>
</feature>
<feature type="transmembrane region" description="Helical" evidence="2">
    <location>
        <begin position="1880"/>
        <end position="1901"/>
    </location>
</feature>
<feature type="compositionally biased region" description="Polar residues" evidence="1">
    <location>
        <begin position="722"/>
        <end position="731"/>
    </location>
</feature>
<name>A0A2R5H0P7_9STRA</name>
<dbReference type="PANTHER" id="PTHR31513">
    <property type="entry name" value="EPHRIN TYPE-B RECEPTOR"/>
    <property type="match status" value="1"/>
</dbReference>
<protein>
    <recommendedName>
        <fullName evidence="6">TNFR-Cys domain-containing protein</fullName>
    </recommendedName>
</protein>
<gene>
    <name evidence="4" type="ORF">FCC1311_108552</name>
</gene>
<reference evidence="4 5" key="1">
    <citation type="submission" date="2017-12" db="EMBL/GenBank/DDBJ databases">
        <title>Sequencing, de novo assembly and annotation of complete genome of a new Thraustochytrid species, strain FCC1311.</title>
        <authorList>
            <person name="Sedici K."/>
            <person name="Godart F."/>
            <person name="Aiese Cigliano R."/>
            <person name="Sanseverino W."/>
            <person name="Barakat M."/>
            <person name="Ortet P."/>
            <person name="Marechal E."/>
            <person name="Cagnac O."/>
            <person name="Amato A."/>
        </authorList>
    </citation>
    <scope>NUCLEOTIDE SEQUENCE [LARGE SCALE GENOMIC DNA]</scope>
</reference>
<dbReference type="PANTHER" id="PTHR31513:SF2">
    <property type="entry name" value="MRAZ"/>
    <property type="match status" value="1"/>
</dbReference>
<keyword evidence="2" id="KW-0812">Transmembrane</keyword>
<feature type="compositionally biased region" description="Pro residues" evidence="1">
    <location>
        <begin position="1649"/>
        <end position="1658"/>
    </location>
</feature>
<evidence type="ECO:0000313" key="4">
    <source>
        <dbReference type="EMBL" id="GBG34633.1"/>
    </source>
</evidence>
<organism evidence="4 5">
    <name type="scientific">Hondaea fermentalgiana</name>
    <dbReference type="NCBI Taxonomy" id="2315210"/>
    <lineage>
        <taxon>Eukaryota</taxon>
        <taxon>Sar</taxon>
        <taxon>Stramenopiles</taxon>
        <taxon>Bigyra</taxon>
        <taxon>Labyrinthulomycetes</taxon>
        <taxon>Thraustochytrida</taxon>
        <taxon>Thraustochytriidae</taxon>
        <taxon>Hondaea</taxon>
    </lineage>
</organism>